<accession>A0A375GYJ1</accession>
<keyword evidence="1" id="KW-1133">Transmembrane helix</keyword>
<dbReference type="AlphaFoldDB" id="A0A375GYJ1"/>
<keyword evidence="1" id="KW-0472">Membrane</keyword>
<reference evidence="2 3" key="1">
    <citation type="submission" date="2018-01" db="EMBL/GenBank/DDBJ databases">
        <authorList>
            <person name="Gaut B.S."/>
            <person name="Morton B.R."/>
            <person name="Clegg M.T."/>
            <person name="Duvall M.R."/>
        </authorList>
    </citation>
    <scope>NUCLEOTIDE SEQUENCE [LARGE SCALE GENOMIC DNA]</scope>
    <source>
        <strain evidence="2">Cupriavidus taiwanensis LMG 19425</strain>
    </source>
</reference>
<organism evidence="2 3">
    <name type="scientific">Cupriavidus taiwanensis</name>
    <dbReference type="NCBI Taxonomy" id="164546"/>
    <lineage>
        <taxon>Bacteria</taxon>
        <taxon>Pseudomonadati</taxon>
        <taxon>Pseudomonadota</taxon>
        <taxon>Betaproteobacteria</taxon>
        <taxon>Burkholderiales</taxon>
        <taxon>Burkholderiaceae</taxon>
        <taxon>Cupriavidus</taxon>
    </lineage>
</organism>
<evidence type="ECO:0000313" key="3">
    <source>
        <dbReference type="Proteomes" id="UP000255505"/>
    </source>
</evidence>
<name>A0A375GYJ1_9BURK</name>
<evidence type="ECO:0000256" key="1">
    <source>
        <dbReference type="SAM" id="Phobius"/>
    </source>
</evidence>
<keyword evidence="1" id="KW-0812">Transmembrane</keyword>
<sequence>MTFFSAGLLFETALTFVAFVAATIVDYPLVVKRGV</sequence>
<gene>
    <name evidence="2" type="ORF">CT19425_70177</name>
</gene>
<proteinExistence type="predicted"/>
<evidence type="ECO:0000313" key="2">
    <source>
        <dbReference type="EMBL" id="SPK72477.1"/>
    </source>
</evidence>
<feature type="transmembrane region" description="Helical" evidence="1">
    <location>
        <begin position="6"/>
        <end position="30"/>
    </location>
</feature>
<protein>
    <submittedName>
        <fullName evidence="2">Uncharacterized protein</fullName>
    </submittedName>
</protein>
<dbReference type="EMBL" id="LT991976">
    <property type="protein sequence ID" value="SPK72477.1"/>
    <property type="molecule type" value="Genomic_DNA"/>
</dbReference>
<dbReference type="Proteomes" id="UP000255505">
    <property type="component" value="Chromosome I"/>
</dbReference>